<evidence type="ECO:0000256" key="1">
    <source>
        <dbReference type="SAM" id="Phobius"/>
    </source>
</evidence>
<feature type="transmembrane region" description="Helical" evidence="1">
    <location>
        <begin position="169"/>
        <end position="197"/>
    </location>
</feature>
<protein>
    <submittedName>
        <fullName evidence="3">Uncharacterized protein</fullName>
    </submittedName>
</protein>
<organism evidence="3">
    <name type="scientific">Nanobsidianus stetteri</name>
    <dbReference type="NCBI Taxonomy" id="1294122"/>
    <lineage>
        <taxon>Archaea</taxon>
        <taxon>Nanobdellota</taxon>
        <taxon>Candidatus Nanoarchaeia</taxon>
        <taxon>Nanoarchaeales</taxon>
        <taxon>Nanopusillaceae</taxon>
        <taxon>Candidatus Nanobsidianus</taxon>
    </lineage>
</organism>
<feature type="transmembrane region" description="Helical" evidence="1">
    <location>
        <begin position="142"/>
        <end position="163"/>
    </location>
</feature>
<keyword evidence="1" id="KW-0472">Membrane</keyword>
<keyword evidence="1" id="KW-0812">Transmembrane</keyword>
<dbReference type="EMBL" id="QEFP01000001">
    <property type="protein sequence ID" value="PVU68920.1"/>
    <property type="molecule type" value="Genomic_DNA"/>
</dbReference>
<comment type="caution">
    <text evidence="3">The sequence shown here is derived from an EMBL/GenBank/DDBJ whole genome shotgun (WGS) entry which is preliminary data.</text>
</comment>
<accession>A0A2T9WM58</accession>
<dbReference type="AlphaFoldDB" id="A0A2T9WM58"/>
<dbReference type="Proteomes" id="UP000245509">
    <property type="component" value="Unassembled WGS sequence"/>
</dbReference>
<feature type="transmembrane region" description="Helical" evidence="1">
    <location>
        <begin position="97"/>
        <end position="121"/>
    </location>
</feature>
<evidence type="ECO:0000313" key="3">
    <source>
        <dbReference type="EMBL" id="PVU68920.1"/>
    </source>
</evidence>
<proteinExistence type="predicted"/>
<sequence>MLENITNQILQIFNYNILKIILISISIIIIGYFIGKLIALILKIILKKVLGLDRWLHDKQIMTTYSLTDLIVNITKFFIYFYFIGFSFYIIPYVSNIGTIIFNILNSLLIIIIVIIISYAMMEFILRSFLYPAIQNFKYVNFILGSIRFIVLFFILVLTLSYLNILSPVLLYMFIILFGGIVISISIAIGIALGDILKEKIREIIK</sequence>
<reference evidence="2" key="4">
    <citation type="submission" date="2021-11" db="EMBL/GenBank/DDBJ databases">
        <authorList>
            <person name="Munson-Mcgee J."/>
            <person name="Field E."/>
            <person name="Bateson M."/>
            <person name="Rooney C."/>
            <person name="Stepanauskas R."/>
            <person name="Young M."/>
        </authorList>
    </citation>
    <scope>NUCLEOTIDE SEQUENCE</scope>
    <source>
        <strain evidence="2">SCGC AB-777_F03</strain>
    </source>
</reference>
<gene>
    <name evidence="2" type="ORF">DDW03_000615</name>
    <name evidence="3" type="ORF">DDW03_00085</name>
</gene>
<name>A0A2T9WM58_NANST</name>
<evidence type="ECO:0000313" key="2">
    <source>
        <dbReference type="EMBL" id="MCC5446909.1"/>
    </source>
</evidence>
<feature type="transmembrane region" description="Helical" evidence="1">
    <location>
        <begin position="67"/>
        <end position="91"/>
    </location>
</feature>
<dbReference type="EMBL" id="QEFP02000004">
    <property type="protein sequence ID" value="MCC5446909.1"/>
    <property type="molecule type" value="Genomic_DNA"/>
</dbReference>
<dbReference type="RefSeq" id="WP_228615138.1">
    <property type="nucleotide sequence ID" value="NZ_QEFP02000004.1"/>
</dbReference>
<reference evidence="2" key="3">
    <citation type="submission" date="2017-05" db="EMBL/GenBank/DDBJ databases">
        <authorList>
            <person name="Munson-Mcgee J.H."/>
        </authorList>
    </citation>
    <scope>NUCLEOTIDE SEQUENCE</scope>
    <source>
        <strain evidence="2">SCGC AB-777_F03</strain>
    </source>
</reference>
<reference evidence="3" key="2">
    <citation type="submission" date="2017-05" db="EMBL/GenBank/DDBJ databases">
        <authorList>
            <person name="Song R."/>
            <person name="Chenine A.L."/>
            <person name="Ruprecht R.M."/>
        </authorList>
    </citation>
    <scope>NUCLEOTIDE SEQUENCE</scope>
    <source>
        <strain evidence="3">SCGC AB-777_F03</strain>
    </source>
</reference>
<feature type="transmembrane region" description="Helical" evidence="1">
    <location>
        <begin position="20"/>
        <end position="46"/>
    </location>
</feature>
<keyword evidence="1" id="KW-1133">Transmembrane helix</keyword>
<reference evidence="3" key="1">
    <citation type="journal article" date="2015" name="Appl. Environ. Microbiol.">
        <title>Nanoarchaeota, Their Sulfolobales Host, and Nanoarchaeota Virus Distribution across Yellowstone National Park Hot Springs.</title>
        <authorList>
            <person name="Munson-McGee J.H."/>
            <person name="Field E.K."/>
            <person name="Bateson M."/>
            <person name="Rooney C."/>
            <person name="Stepanauskas R."/>
            <person name="Young M.J."/>
        </authorList>
    </citation>
    <scope>NUCLEOTIDE SEQUENCE [LARGE SCALE GENOMIC DNA]</scope>
    <source>
        <strain evidence="3">SCGC AB-777_F03</strain>
    </source>
</reference>